<keyword evidence="3" id="KW-1185">Reference proteome</keyword>
<reference evidence="2 3" key="1">
    <citation type="submission" date="2019-06" db="EMBL/GenBank/DDBJ databases">
        <title>WGS assembly of Gossypium darwinii.</title>
        <authorList>
            <person name="Chen Z.J."/>
            <person name="Sreedasyam A."/>
            <person name="Ando A."/>
            <person name="Song Q."/>
            <person name="De L."/>
            <person name="Hulse-Kemp A."/>
            <person name="Ding M."/>
            <person name="Ye W."/>
            <person name="Kirkbride R."/>
            <person name="Jenkins J."/>
            <person name="Plott C."/>
            <person name="Lovell J."/>
            <person name="Lin Y.-M."/>
            <person name="Vaughn R."/>
            <person name="Liu B."/>
            <person name="Li W."/>
            <person name="Simpson S."/>
            <person name="Scheffler B."/>
            <person name="Saski C."/>
            <person name="Grover C."/>
            <person name="Hu G."/>
            <person name="Conover J."/>
            <person name="Carlson J."/>
            <person name="Shu S."/>
            <person name="Boston L."/>
            <person name="Williams M."/>
            <person name="Peterson D."/>
            <person name="Mcgee K."/>
            <person name="Jones D."/>
            <person name="Wendel J."/>
            <person name="Stelly D."/>
            <person name="Grimwood J."/>
            <person name="Schmutz J."/>
        </authorList>
    </citation>
    <scope>NUCLEOTIDE SEQUENCE [LARGE SCALE GENOMIC DNA]</scope>
    <source>
        <strain evidence="2">1808015.09</strain>
    </source>
</reference>
<dbReference type="AlphaFoldDB" id="A0A5D2FRW3"/>
<keyword evidence="1" id="KW-0812">Transmembrane</keyword>
<keyword evidence="1" id="KW-0472">Membrane</keyword>
<dbReference type="Proteomes" id="UP000323506">
    <property type="component" value="Chromosome A07"/>
</dbReference>
<evidence type="ECO:0000313" key="3">
    <source>
        <dbReference type="Proteomes" id="UP000323506"/>
    </source>
</evidence>
<proteinExistence type="predicted"/>
<gene>
    <name evidence="2" type="ORF">ES288_A07G000600v1</name>
</gene>
<name>A0A5D2FRW3_GOSDA</name>
<evidence type="ECO:0000256" key="1">
    <source>
        <dbReference type="SAM" id="Phobius"/>
    </source>
</evidence>
<dbReference type="EMBL" id="CM017694">
    <property type="protein sequence ID" value="TYH08253.1"/>
    <property type="molecule type" value="Genomic_DNA"/>
</dbReference>
<sequence>MFKVYKGLESFEKDFAYANFGESSLHSLSFLPFWCLSHLLPKFINFLLFFLLAGLTGITFSKSWIERTPYP</sequence>
<feature type="transmembrane region" description="Helical" evidence="1">
    <location>
        <begin position="43"/>
        <end position="65"/>
    </location>
</feature>
<protein>
    <submittedName>
        <fullName evidence="2">Uncharacterized protein</fullName>
    </submittedName>
</protein>
<organism evidence="2 3">
    <name type="scientific">Gossypium darwinii</name>
    <name type="common">Darwin's cotton</name>
    <name type="synonym">Gossypium barbadense var. darwinii</name>
    <dbReference type="NCBI Taxonomy" id="34276"/>
    <lineage>
        <taxon>Eukaryota</taxon>
        <taxon>Viridiplantae</taxon>
        <taxon>Streptophyta</taxon>
        <taxon>Embryophyta</taxon>
        <taxon>Tracheophyta</taxon>
        <taxon>Spermatophyta</taxon>
        <taxon>Magnoliopsida</taxon>
        <taxon>eudicotyledons</taxon>
        <taxon>Gunneridae</taxon>
        <taxon>Pentapetalae</taxon>
        <taxon>rosids</taxon>
        <taxon>malvids</taxon>
        <taxon>Malvales</taxon>
        <taxon>Malvaceae</taxon>
        <taxon>Malvoideae</taxon>
        <taxon>Gossypium</taxon>
    </lineage>
</organism>
<keyword evidence="1" id="KW-1133">Transmembrane helix</keyword>
<accession>A0A5D2FRW3</accession>
<evidence type="ECO:0000313" key="2">
    <source>
        <dbReference type="EMBL" id="TYH08253.1"/>
    </source>
</evidence>